<name>A0A9X3RFD4_9CORY</name>
<keyword evidence="3" id="KW-1185">Reference proteome</keyword>
<feature type="transmembrane region" description="Helical" evidence="1">
    <location>
        <begin position="12"/>
        <end position="30"/>
    </location>
</feature>
<gene>
    <name evidence="2" type="ORF">L8V00_00790</name>
</gene>
<reference evidence="2" key="1">
    <citation type="submission" date="2022-02" db="EMBL/GenBank/DDBJ databases">
        <title>Corynebacterium sp. from urogenital microbiome.</title>
        <authorList>
            <person name="Cappelli E.A."/>
            <person name="Ribeiro T.G."/>
            <person name="Peixe L."/>
        </authorList>
    </citation>
    <scope>NUCLEOTIDE SEQUENCE</scope>
    <source>
        <strain evidence="2">C8Ua_174</strain>
    </source>
</reference>
<dbReference type="EMBL" id="JAKMUT010000001">
    <property type="protein sequence ID" value="MCZ9288753.1"/>
    <property type="molecule type" value="Genomic_DNA"/>
</dbReference>
<feature type="transmembrane region" description="Helical" evidence="1">
    <location>
        <begin position="128"/>
        <end position="150"/>
    </location>
</feature>
<dbReference type="Proteomes" id="UP001146469">
    <property type="component" value="Unassembled WGS sequence"/>
</dbReference>
<evidence type="ECO:0000313" key="2">
    <source>
        <dbReference type="EMBL" id="MCZ9288753.1"/>
    </source>
</evidence>
<feature type="transmembrane region" description="Helical" evidence="1">
    <location>
        <begin position="157"/>
        <end position="180"/>
    </location>
</feature>
<feature type="transmembrane region" description="Helical" evidence="1">
    <location>
        <begin position="231"/>
        <end position="251"/>
    </location>
</feature>
<evidence type="ECO:0000313" key="3">
    <source>
        <dbReference type="Proteomes" id="UP001146469"/>
    </source>
</evidence>
<feature type="transmembrane region" description="Helical" evidence="1">
    <location>
        <begin position="90"/>
        <end position="116"/>
    </location>
</feature>
<feature type="transmembrane region" description="Helical" evidence="1">
    <location>
        <begin position="200"/>
        <end position="219"/>
    </location>
</feature>
<sequence length="425" mass="45366">MIRLYARSSLGWIMLAGAGVITLTEVLFQLELLKAPYQQWGLIESNLSNSLVVVMPLVGGIAAVLQVLGHSPGRISTMAGTRVSPYGQSIWTTLTWLAVSIVSVVAVLLICFGFAIATAGGGTPEFKLYLAILGSIVFSVFLGHVIGYLAADLKVSLIAVALLAVLPMSAVNGFSTLRFIPILPAEKLPSFIYSDSWLNRQLLLGLVFIVILVLVLYSAGATRSRGVISRVIMSSAAPIAVFIIALVSPAGPVEVFEYSASAREKQVCEVVGERTVCVHEENQPELAKIRTSLNAVDDVVGRSRAGFYEMKDSSLVDTAKPLPYGVGIVGLKPGQGSRFGALLIEAISGVLVCGPESSESAVNTSFEVNDWLLSRVPVTARETFSSEPDHPKERQFNDVQMETIVQEHSEELSTCSYSGGTNAGS</sequence>
<evidence type="ECO:0000256" key="1">
    <source>
        <dbReference type="SAM" id="Phobius"/>
    </source>
</evidence>
<accession>A0A9X3RFD4</accession>
<feature type="transmembrane region" description="Helical" evidence="1">
    <location>
        <begin position="50"/>
        <end position="69"/>
    </location>
</feature>
<dbReference type="AlphaFoldDB" id="A0A9X3RFD4"/>
<keyword evidence="1" id="KW-0472">Membrane</keyword>
<comment type="caution">
    <text evidence="2">The sequence shown here is derived from an EMBL/GenBank/DDBJ whole genome shotgun (WGS) entry which is preliminary data.</text>
</comment>
<dbReference type="RefSeq" id="WP_269943955.1">
    <property type="nucleotide sequence ID" value="NZ_JAKMUT010000001.1"/>
</dbReference>
<proteinExistence type="predicted"/>
<organism evidence="2 3">
    <name type="scientific">Corynebacterium evansiae</name>
    <dbReference type="NCBI Taxonomy" id="2913499"/>
    <lineage>
        <taxon>Bacteria</taxon>
        <taxon>Bacillati</taxon>
        <taxon>Actinomycetota</taxon>
        <taxon>Actinomycetes</taxon>
        <taxon>Mycobacteriales</taxon>
        <taxon>Corynebacteriaceae</taxon>
        <taxon>Corynebacterium</taxon>
    </lineage>
</organism>
<keyword evidence="1" id="KW-0812">Transmembrane</keyword>
<keyword evidence="1" id="KW-1133">Transmembrane helix</keyword>
<protein>
    <submittedName>
        <fullName evidence="2">ABC transporter permease</fullName>
    </submittedName>
</protein>